<feature type="compositionally biased region" description="Basic and acidic residues" evidence="1">
    <location>
        <begin position="89"/>
        <end position="105"/>
    </location>
</feature>
<organism evidence="3 4">
    <name type="scientific">Oncorhynchus kisutch</name>
    <name type="common">Coho salmon</name>
    <name type="synonym">Salmo kisutch</name>
    <dbReference type="NCBI Taxonomy" id="8019"/>
    <lineage>
        <taxon>Eukaryota</taxon>
        <taxon>Metazoa</taxon>
        <taxon>Chordata</taxon>
        <taxon>Craniata</taxon>
        <taxon>Vertebrata</taxon>
        <taxon>Euteleostomi</taxon>
        <taxon>Actinopterygii</taxon>
        <taxon>Neopterygii</taxon>
        <taxon>Teleostei</taxon>
        <taxon>Protacanthopterygii</taxon>
        <taxon>Salmoniformes</taxon>
        <taxon>Salmonidae</taxon>
        <taxon>Salmoninae</taxon>
        <taxon>Oncorhynchus</taxon>
    </lineage>
</organism>
<keyword evidence="4" id="KW-1185">Reference proteome</keyword>
<evidence type="ECO:0000256" key="2">
    <source>
        <dbReference type="SAM" id="Phobius"/>
    </source>
</evidence>
<keyword evidence="2" id="KW-1133">Transmembrane helix</keyword>
<protein>
    <submittedName>
        <fullName evidence="3">Uncharacterized protein</fullName>
    </submittedName>
</protein>
<evidence type="ECO:0000313" key="3">
    <source>
        <dbReference type="Ensembl" id="ENSOKIP00005012445.1"/>
    </source>
</evidence>
<keyword evidence="2" id="KW-0472">Membrane</keyword>
<feature type="region of interest" description="Disordered" evidence="1">
    <location>
        <begin position="135"/>
        <end position="170"/>
    </location>
</feature>
<evidence type="ECO:0000313" key="4">
    <source>
        <dbReference type="Proteomes" id="UP000694557"/>
    </source>
</evidence>
<evidence type="ECO:0000256" key="1">
    <source>
        <dbReference type="SAM" id="MobiDB-lite"/>
    </source>
</evidence>
<sequence>ALGPVRAALSLTLFLSPLSFTIFFLSLHSNHLSSVRVLERTIRSAVEQHLFDVHMCGGGQSTTEDSEWTGCSSSPVVTPTARQRRRHQREQEEAQRHRDRRDINKENIPAAGSVSRTISCGVSVGEEGVWRDYQTSQGGLHHEGPRPRKPKHCHQSPTLGQLSDNQDPHAVSHSLSSLSFSVSLAPSHCRCVSIVAMSCRSLVEFRWRSNIQNSTSKTITSCLPISEANLFAYFAVHAHHLFS</sequence>
<feature type="region of interest" description="Disordered" evidence="1">
    <location>
        <begin position="62"/>
        <end position="108"/>
    </location>
</feature>
<feature type="transmembrane region" description="Helical" evidence="2">
    <location>
        <begin position="6"/>
        <end position="27"/>
    </location>
</feature>
<reference evidence="3" key="1">
    <citation type="submission" date="2025-08" db="UniProtKB">
        <authorList>
            <consortium name="Ensembl"/>
        </authorList>
    </citation>
    <scope>IDENTIFICATION</scope>
</reference>
<dbReference type="Proteomes" id="UP000694557">
    <property type="component" value="Unassembled WGS sequence"/>
</dbReference>
<proteinExistence type="predicted"/>
<accession>A0A8C7F4G0</accession>
<name>A0A8C7F4G0_ONCKI</name>
<dbReference type="AlphaFoldDB" id="A0A8C7F4G0"/>
<reference evidence="3" key="2">
    <citation type="submission" date="2025-09" db="UniProtKB">
        <authorList>
            <consortium name="Ensembl"/>
        </authorList>
    </citation>
    <scope>IDENTIFICATION</scope>
</reference>
<feature type="compositionally biased region" description="Polar residues" evidence="1">
    <location>
        <begin position="155"/>
        <end position="165"/>
    </location>
</feature>
<dbReference type="Ensembl" id="ENSOKIT00005013278.1">
    <property type="protein sequence ID" value="ENSOKIP00005012445.1"/>
    <property type="gene ID" value="ENSOKIG00005005605.1"/>
</dbReference>
<keyword evidence="2" id="KW-0812">Transmembrane</keyword>